<dbReference type="Gene3D" id="3.30.1330.60">
    <property type="entry name" value="OmpA-like domain"/>
    <property type="match status" value="1"/>
</dbReference>
<evidence type="ECO:0000256" key="2">
    <source>
        <dbReference type="ARBA" id="ARBA00023136"/>
    </source>
</evidence>
<name>A0A7Y9XW85_9SPHN</name>
<dbReference type="CDD" id="cd07185">
    <property type="entry name" value="OmpA_C-like"/>
    <property type="match status" value="1"/>
</dbReference>
<dbReference type="GO" id="GO:0009279">
    <property type="term" value="C:cell outer membrane"/>
    <property type="evidence" value="ECO:0007669"/>
    <property type="project" value="UniProtKB-SubCell"/>
</dbReference>
<dbReference type="AlphaFoldDB" id="A0A7Y9XW85"/>
<dbReference type="PANTHER" id="PTHR30329:SF21">
    <property type="entry name" value="LIPOPROTEIN YIAD-RELATED"/>
    <property type="match status" value="1"/>
</dbReference>
<dbReference type="InterPro" id="IPR036737">
    <property type="entry name" value="OmpA-like_sf"/>
</dbReference>
<evidence type="ECO:0000256" key="3">
    <source>
        <dbReference type="ARBA" id="ARBA00023237"/>
    </source>
</evidence>
<feature type="chain" id="PRO_5030578692" evidence="6">
    <location>
        <begin position="24"/>
        <end position="224"/>
    </location>
</feature>
<evidence type="ECO:0000313" key="9">
    <source>
        <dbReference type="Proteomes" id="UP000522081"/>
    </source>
</evidence>
<dbReference type="PANTHER" id="PTHR30329">
    <property type="entry name" value="STATOR ELEMENT OF FLAGELLAR MOTOR COMPLEX"/>
    <property type="match status" value="1"/>
</dbReference>
<comment type="caution">
    <text evidence="8">The sequence shown here is derived from an EMBL/GenBank/DDBJ whole genome shotgun (WGS) entry which is preliminary data.</text>
</comment>
<sequence length="224" mass="24146">MRSFVPMRVLAAGALLAPVAVQAAEPQAQVTVDDIVCRYTGECEADASQAKEEAPTRGFSFQPHQNKPKATTPSPAAAPAQAAARPASRPTAPVRPAPRKKAEPAPKPTIGVSRNDLLVSFRNNSYELTDQAKANIRVFAQALKTPQLSDRKFEISGHTNATGSASYNEELSRERASSVAKYLEELQVDTSRLVTKGYGFQKPLPDRNATAPENRRVEAAIIVP</sequence>
<feature type="compositionally biased region" description="Low complexity" evidence="5">
    <location>
        <begin position="68"/>
        <end position="94"/>
    </location>
</feature>
<dbReference type="PRINTS" id="PR01021">
    <property type="entry name" value="OMPADOMAIN"/>
</dbReference>
<reference evidence="8 9" key="1">
    <citation type="submission" date="2020-07" db="EMBL/GenBank/DDBJ databases">
        <title>Genomic Encyclopedia of Type Strains, Phase IV (KMG-IV): sequencing the most valuable type-strain genomes for metagenomic binning, comparative biology and taxonomic classification.</title>
        <authorList>
            <person name="Goeker M."/>
        </authorList>
    </citation>
    <scope>NUCLEOTIDE SEQUENCE [LARGE SCALE GENOMIC DNA]</scope>
    <source>
        <strain evidence="8 9">DSM 29043</strain>
    </source>
</reference>
<feature type="region of interest" description="Disordered" evidence="5">
    <location>
        <begin position="48"/>
        <end position="111"/>
    </location>
</feature>
<evidence type="ECO:0000256" key="4">
    <source>
        <dbReference type="PROSITE-ProRule" id="PRU00473"/>
    </source>
</evidence>
<accession>A0A7Y9XW85</accession>
<evidence type="ECO:0000256" key="5">
    <source>
        <dbReference type="SAM" id="MobiDB-lite"/>
    </source>
</evidence>
<dbReference type="Proteomes" id="UP000522081">
    <property type="component" value="Unassembled WGS sequence"/>
</dbReference>
<dbReference type="Pfam" id="PF00691">
    <property type="entry name" value="OmpA"/>
    <property type="match status" value="1"/>
</dbReference>
<dbReference type="PROSITE" id="PS51123">
    <property type="entry name" value="OMPA_2"/>
    <property type="match status" value="1"/>
</dbReference>
<keyword evidence="2 4" id="KW-0472">Membrane</keyword>
<evidence type="ECO:0000259" key="7">
    <source>
        <dbReference type="PROSITE" id="PS51123"/>
    </source>
</evidence>
<evidence type="ECO:0000256" key="6">
    <source>
        <dbReference type="SAM" id="SignalP"/>
    </source>
</evidence>
<gene>
    <name evidence="8" type="ORF">FHS75_000850</name>
</gene>
<proteinExistence type="predicted"/>
<keyword evidence="3" id="KW-0998">Cell outer membrane</keyword>
<dbReference type="SUPFAM" id="SSF103088">
    <property type="entry name" value="OmpA-like"/>
    <property type="match status" value="1"/>
</dbReference>
<dbReference type="InterPro" id="IPR050330">
    <property type="entry name" value="Bact_OuterMem_StrucFunc"/>
</dbReference>
<organism evidence="8 9">
    <name type="scientific">Novosphingobium marinum</name>
    <dbReference type="NCBI Taxonomy" id="1514948"/>
    <lineage>
        <taxon>Bacteria</taxon>
        <taxon>Pseudomonadati</taxon>
        <taxon>Pseudomonadota</taxon>
        <taxon>Alphaproteobacteria</taxon>
        <taxon>Sphingomonadales</taxon>
        <taxon>Sphingomonadaceae</taxon>
        <taxon>Novosphingobium</taxon>
    </lineage>
</organism>
<keyword evidence="9" id="KW-1185">Reference proteome</keyword>
<evidence type="ECO:0000313" key="8">
    <source>
        <dbReference type="EMBL" id="NYH94545.1"/>
    </source>
</evidence>
<dbReference type="EMBL" id="JACBZF010000001">
    <property type="protein sequence ID" value="NYH94545.1"/>
    <property type="molecule type" value="Genomic_DNA"/>
</dbReference>
<comment type="subcellular location">
    <subcellularLocation>
        <location evidence="1">Cell outer membrane</location>
    </subcellularLocation>
</comment>
<keyword evidence="6" id="KW-0732">Signal</keyword>
<feature type="domain" description="OmpA-like" evidence="7">
    <location>
        <begin position="108"/>
        <end position="224"/>
    </location>
</feature>
<feature type="signal peptide" evidence="6">
    <location>
        <begin position="1"/>
        <end position="23"/>
    </location>
</feature>
<dbReference type="InterPro" id="IPR006665">
    <property type="entry name" value="OmpA-like"/>
</dbReference>
<protein>
    <submittedName>
        <fullName evidence="8">Outer membrane protein OmpA-like peptidoglycan-associated protein</fullName>
    </submittedName>
</protein>
<dbReference type="InterPro" id="IPR006664">
    <property type="entry name" value="OMP_bac"/>
</dbReference>
<dbReference type="RefSeq" id="WP_179406447.1">
    <property type="nucleotide sequence ID" value="NZ_BMGF01000001.1"/>
</dbReference>
<evidence type="ECO:0000256" key="1">
    <source>
        <dbReference type="ARBA" id="ARBA00004442"/>
    </source>
</evidence>